<keyword evidence="3" id="KW-1185">Reference proteome</keyword>
<gene>
    <name evidence="2" type="ORF">MICPUN_99439</name>
</gene>
<dbReference type="KEGG" id="mis:MICPUN_99439"/>
<dbReference type="GeneID" id="8241691"/>
<dbReference type="EMBL" id="CP001324">
    <property type="protein sequence ID" value="ACO62184.1"/>
    <property type="molecule type" value="Genomic_DNA"/>
</dbReference>
<proteinExistence type="predicted"/>
<dbReference type="PANTHER" id="PTHR47457:SF1">
    <property type="entry name" value="BTB DOMAIN-CONTAINING PROTEIN-RELATED"/>
    <property type="match status" value="1"/>
</dbReference>
<sequence>MVIRVSNDVLVVPPFDCAWLSSPDAESLTTASSEGGEGIVVSFDAKADSDVTVILKGRRTSKSELDSRPARRLDHWSGRQDDPAKVDASTYLVIIGSHRNSACVIEKNGRVVELAKGPAVPLLPARGRDAFTRCFVSWYPKRGALVVGVGEHLRHAWVDPEPHTDPICEIGLSTWDDYAQYRDIEVRALDPDGGSRVNSWSATPADSPRGGRRPAPPPAVADVENLRGATRCARCCRTFGSPR</sequence>
<name>C1E1K6_MICCC</name>
<dbReference type="PANTHER" id="PTHR47457">
    <property type="entry name" value="OS05G0345500 PROTEIN"/>
    <property type="match status" value="1"/>
</dbReference>
<organism evidence="2 3">
    <name type="scientific">Micromonas commoda (strain RCC299 / NOUM17 / CCMP2709)</name>
    <name type="common">Picoplanktonic green alga</name>
    <dbReference type="NCBI Taxonomy" id="296587"/>
    <lineage>
        <taxon>Eukaryota</taxon>
        <taxon>Viridiplantae</taxon>
        <taxon>Chlorophyta</taxon>
        <taxon>Mamiellophyceae</taxon>
        <taxon>Mamiellales</taxon>
        <taxon>Mamiellaceae</taxon>
        <taxon>Micromonas</taxon>
    </lineage>
</organism>
<accession>C1E1K6</accession>
<dbReference type="RefSeq" id="XP_002500926.1">
    <property type="nucleotide sequence ID" value="XM_002500880.1"/>
</dbReference>
<dbReference type="STRING" id="296587.C1E1K6"/>
<dbReference type="InParanoid" id="C1E1K6"/>
<protein>
    <recommendedName>
        <fullName evidence="4">Farnesoic acid O-methyl transferase domain-containing protein</fullName>
    </recommendedName>
</protein>
<evidence type="ECO:0000313" key="3">
    <source>
        <dbReference type="Proteomes" id="UP000002009"/>
    </source>
</evidence>
<dbReference type="OrthoDB" id="19132at2759"/>
<evidence type="ECO:0000313" key="2">
    <source>
        <dbReference type="EMBL" id="ACO62184.1"/>
    </source>
</evidence>
<evidence type="ECO:0008006" key="4">
    <source>
        <dbReference type="Google" id="ProtNLM"/>
    </source>
</evidence>
<feature type="region of interest" description="Disordered" evidence="1">
    <location>
        <begin position="193"/>
        <end position="221"/>
    </location>
</feature>
<dbReference type="eggNOG" id="KOG4441">
    <property type="taxonomic scope" value="Eukaryota"/>
</dbReference>
<dbReference type="Proteomes" id="UP000002009">
    <property type="component" value="Chromosome 3"/>
</dbReference>
<evidence type="ECO:0000256" key="1">
    <source>
        <dbReference type="SAM" id="MobiDB-lite"/>
    </source>
</evidence>
<dbReference type="AlphaFoldDB" id="C1E1K6"/>
<reference evidence="2 3" key="1">
    <citation type="journal article" date="2009" name="Science">
        <title>Green evolution and dynamic adaptations revealed by genomes of the marine picoeukaryotes Micromonas.</title>
        <authorList>
            <person name="Worden A.Z."/>
            <person name="Lee J.H."/>
            <person name="Mock T."/>
            <person name="Rouze P."/>
            <person name="Simmons M.P."/>
            <person name="Aerts A.L."/>
            <person name="Allen A.E."/>
            <person name="Cuvelier M.L."/>
            <person name="Derelle E."/>
            <person name="Everett M.V."/>
            <person name="Foulon E."/>
            <person name="Grimwood J."/>
            <person name="Gundlach H."/>
            <person name="Henrissat B."/>
            <person name="Napoli C."/>
            <person name="McDonald S.M."/>
            <person name="Parker M.S."/>
            <person name="Rombauts S."/>
            <person name="Salamov A."/>
            <person name="Von Dassow P."/>
            <person name="Badger J.H."/>
            <person name="Coutinho P.M."/>
            <person name="Demir E."/>
            <person name="Dubchak I."/>
            <person name="Gentemann C."/>
            <person name="Eikrem W."/>
            <person name="Gready J.E."/>
            <person name="John U."/>
            <person name="Lanier W."/>
            <person name="Lindquist E.A."/>
            <person name="Lucas S."/>
            <person name="Mayer K.F."/>
            <person name="Moreau H."/>
            <person name="Not F."/>
            <person name="Otillar R."/>
            <person name="Panaud O."/>
            <person name="Pangilinan J."/>
            <person name="Paulsen I."/>
            <person name="Piegu B."/>
            <person name="Poliakov A."/>
            <person name="Robbens S."/>
            <person name="Schmutz J."/>
            <person name="Toulza E."/>
            <person name="Wyss T."/>
            <person name="Zelensky A."/>
            <person name="Zhou K."/>
            <person name="Armbrust E.V."/>
            <person name="Bhattacharya D."/>
            <person name="Goodenough U.W."/>
            <person name="Van de Peer Y."/>
            <person name="Grigoriev I.V."/>
        </authorList>
    </citation>
    <scope>NUCLEOTIDE SEQUENCE [LARGE SCALE GENOMIC DNA]</scope>
    <source>
        <strain evidence="3">RCC299 / NOUM17</strain>
    </source>
</reference>